<comment type="caution">
    <text evidence="1">The sequence shown here is derived from an EMBL/GenBank/DDBJ whole genome shotgun (WGS) entry which is preliminary data.</text>
</comment>
<accession>A0ABT3A4C2</accession>
<protein>
    <submittedName>
        <fullName evidence="1">DUF2989 domain-containing protein</fullName>
    </submittedName>
</protein>
<evidence type="ECO:0000313" key="1">
    <source>
        <dbReference type="EMBL" id="MCV2883530.1"/>
    </source>
</evidence>
<dbReference type="RefSeq" id="WP_263710726.1">
    <property type="nucleotide sequence ID" value="NZ_JAOWKX010000001.1"/>
</dbReference>
<dbReference type="InterPro" id="IPR021372">
    <property type="entry name" value="DUF2989"/>
</dbReference>
<reference evidence="1 2" key="1">
    <citation type="submission" date="2022-10" db="EMBL/GenBank/DDBJ databases">
        <title>Aestuariibacter sp. AA17 isolated from Montipora capitata coral fragment.</title>
        <authorList>
            <person name="Emsley S.A."/>
            <person name="Pfannmuller K.M."/>
            <person name="Loughran R.M."/>
            <person name="Shlafstein M."/>
            <person name="Papke E."/>
            <person name="Saw J.H."/>
            <person name="Ushijima B."/>
            <person name="Videau P."/>
        </authorList>
    </citation>
    <scope>NUCLEOTIDE SEQUENCE [LARGE SCALE GENOMIC DNA]</scope>
    <source>
        <strain evidence="1 2">AA17</strain>
    </source>
</reference>
<dbReference type="Proteomes" id="UP001652504">
    <property type="component" value="Unassembled WGS sequence"/>
</dbReference>
<organism evidence="1 2">
    <name type="scientific">Fluctibacter corallii</name>
    <dbReference type="NCBI Taxonomy" id="2984329"/>
    <lineage>
        <taxon>Bacteria</taxon>
        <taxon>Pseudomonadati</taxon>
        <taxon>Pseudomonadota</taxon>
        <taxon>Gammaproteobacteria</taxon>
        <taxon>Alteromonadales</taxon>
        <taxon>Alteromonadaceae</taxon>
        <taxon>Fluctibacter</taxon>
    </lineage>
</organism>
<evidence type="ECO:0000313" key="2">
    <source>
        <dbReference type="Proteomes" id="UP001652504"/>
    </source>
</evidence>
<dbReference type="Pfam" id="PF11207">
    <property type="entry name" value="DUF2989"/>
    <property type="match status" value="1"/>
</dbReference>
<keyword evidence="2" id="KW-1185">Reference proteome</keyword>
<gene>
    <name evidence="1" type="ORF">OE749_02310</name>
</gene>
<proteinExistence type="predicted"/>
<sequence>MDLIKQKSVVNPLLILISLLVLLQGCEKQPVSESSIWTICDEYGDICDSTHSGALCTIPRSDTIKALAIHREKQSSLSAYEALSTLDKYKVCLEDAYISENIRRKKDKQSQMQTIVNIPEMQKQIIKETNGIVRPEVNLWLWKKTQKRDYLESMMNGVDMVKQVHTDVFVALMMEFAAESPERARTYAKKALKRADVISDIQPRVYEFYVGYYLNKGDKLKAAIWQGLYSARDEQQAKINADYFKLYQNMSDREINKAQKEVDSLLFDAKWLSRDMSAFPKKLI</sequence>
<dbReference type="EMBL" id="JAOWKX010000001">
    <property type="protein sequence ID" value="MCV2883530.1"/>
    <property type="molecule type" value="Genomic_DNA"/>
</dbReference>
<dbReference type="PROSITE" id="PS51257">
    <property type="entry name" value="PROKAR_LIPOPROTEIN"/>
    <property type="match status" value="1"/>
</dbReference>
<name>A0ABT3A4C2_9ALTE</name>